<keyword evidence="3" id="KW-1185">Reference proteome</keyword>
<organism evidence="2 3">
    <name type="scientific">Volvox africanus</name>
    <dbReference type="NCBI Taxonomy" id="51714"/>
    <lineage>
        <taxon>Eukaryota</taxon>
        <taxon>Viridiplantae</taxon>
        <taxon>Chlorophyta</taxon>
        <taxon>core chlorophytes</taxon>
        <taxon>Chlorophyceae</taxon>
        <taxon>CS clade</taxon>
        <taxon>Chlamydomonadales</taxon>
        <taxon>Volvocaceae</taxon>
        <taxon>Volvox</taxon>
    </lineage>
</organism>
<evidence type="ECO:0000313" key="2">
    <source>
        <dbReference type="EMBL" id="GIL61653.1"/>
    </source>
</evidence>
<proteinExistence type="predicted"/>
<comment type="caution">
    <text evidence="2">The sequence shown here is derived from an EMBL/GenBank/DDBJ whole genome shotgun (WGS) entry which is preliminary data.</text>
</comment>
<feature type="region of interest" description="Disordered" evidence="1">
    <location>
        <begin position="198"/>
        <end position="220"/>
    </location>
</feature>
<sequence length="220" mass="24908">MEHKADWVRAGNREADYDGMEFTRANGRQVPDLWRFYLSKVKAKFDIGDPEAKRRVQQFRQVEGETPAQAAARFDDLLHCIKKGTISDDDLASHFFDGLKDDQVRAFIQFVYTQQEVGSRDWTLKFVQEKAQQHYITRNLSNQGVSVGMVPEVPKKLHGISLSTTSDTPTASELEELLQALRARKISLTTKGADTLIRPANQQDGKPACRPATNTGERRE</sequence>
<protein>
    <submittedName>
        <fullName evidence="2">Uncharacterized protein</fullName>
    </submittedName>
</protein>
<dbReference type="AlphaFoldDB" id="A0A8J4BIY4"/>
<dbReference type="Proteomes" id="UP000747399">
    <property type="component" value="Unassembled WGS sequence"/>
</dbReference>
<name>A0A8J4BIY4_9CHLO</name>
<gene>
    <name evidence="2" type="ORF">Vafri_16051</name>
</gene>
<reference evidence="2" key="1">
    <citation type="journal article" date="2021" name="Proc. Natl. Acad. Sci. U.S.A.">
        <title>Three genomes in the algal genus Volvox reveal the fate of a haploid sex-determining region after a transition to homothallism.</title>
        <authorList>
            <person name="Yamamoto K."/>
            <person name="Hamaji T."/>
            <person name="Kawai-Toyooka H."/>
            <person name="Matsuzaki R."/>
            <person name="Takahashi F."/>
            <person name="Nishimura Y."/>
            <person name="Kawachi M."/>
            <person name="Noguchi H."/>
            <person name="Minakuchi Y."/>
            <person name="Umen J.G."/>
            <person name="Toyoda A."/>
            <person name="Nozaki H."/>
        </authorList>
    </citation>
    <scope>NUCLEOTIDE SEQUENCE</scope>
    <source>
        <strain evidence="2">NIES-3780</strain>
    </source>
</reference>
<dbReference type="EMBL" id="BNCO01000046">
    <property type="protein sequence ID" value="GIL61653.1"/>
    <property type="molecule type" value="Genomic_DNA"/>
</dbReference>
<accession>A0A8J4BIY4</accession>
<evidence type="ECO:0000256" key="1">
    <source>
        <dbReference type="SAM" id="MobiDB-lite"/>
    </source>
</evidence>
<evidence type="ECO:0000313" key="3">
    <source>
        <dbReference type="Proteomes" id="UP000747399"/>
    </source>
</evidence>